<protein>
    <submittedName>
        <fullName evidence="1">Uncharacterized protein</fullName>
    </submittedName>
</protein>
<reference evidence="2" key="1">
    <citation type="journal article" date="2014" name="Science">
        <title>Ancient hybridizations among the ancestral genomes of bread wheat.</title>
        <authorList>
            <consortium name="International Wheat Genome Sequencing Consortium,"/>
            <person name="Marcussen T."/>
            <person name="Sandve S.R."/>
            <person name="Heier L."/>
            <person name="Spannagl M."/>
            <person name="Pfeifer M."/>
            <person name="Jakobsen K.S."/>
            <person name="Wulff B.B."/>
            <person name="Steuernagel B."/>
            <person name="Mayer K.F."/>
            <person name="Olsen O.A."/>
        </authorList>
    </citation>
    <scope>NUCLEOTIDE SEQUENCE [LARGE SCALE GENOMIC DNA]</scope>
    <source>
        <strain evidence="2">cv. AL8/78</strain>
    </source>
</reference>
<organism evidence="1 2">
    <name type="scientific">Aegilops tauschii subsp. strangulata</name>
    <name type="common">Goatgrass</name>
    <dbReference type="NCBI Taxonomy" id="200361"/>
    <lineage>
        <taxon>Eukaryota</taxon>
        <taxon>Viridiplantae</taxon>
        <taxon>Streptophyta</taxon>
        <taxon>Embryophyta</taxon>
        <taxon>Tracheophyta</taxon>
        <taxon>Spermatophyta</taxon>
        <taxon>Magnoliopsida</taxon>
        <taxon>Liliopsida</taxon>
        <taxon>Poales</taxon>
        <taxon>Poaceae</taxon>
        <taxon>BOP clade</taxon>
        <taxon>Pooideae</taxon>
        <taxon>Triticodae</taxon>
        <taxon>Triticeae</taxon>
        <taxon>Triticinae</taxon>
        <taxon>Aegilops</taxon>
    </lineage>
</organism>
<proteinExistence type="predicted"/>
<name>A0A453FHH4_AEGTS</name>
<reference evidence="1" key="5">
    <citation type="journal article" date="2021" name="G3 (Bethesda)">
        <title>Aegilops tauschii genome assembly Aet v5.0 features greater sequence contiguity and improved annotation.</title>
        <authorList>
            <person name="Wang L."/>
            <person name="Zhu T."/>
            <person name="Rodriguez J.C."/>
            <person name="Deal K.R."/>
            <person name="Dubcovsky J."/>
            <person name="McGuire P.E."/>
            <person name="Lux T."/>
            <person name="Spannagl M."/>
            <person name="Mayer K.F.X."/>
            <person name="Baldrich P."/>
            <person name="Meyers B.C."/>
            <person name="Huo N."/>
            <person name="Gu Y.Q."/>
            <person name="Zhou H."/>
            <person name="Devos K.M."/>
            <person name="Bennetzen J.L."/>
            <person name="Unver T."/>
            <person name="Budak H."/>
            <person name="Gulick P.J."/>
            <person name="Galiba G."/>
            <person name="Kalapos B."/>
            <person name="Nelson D.R."/>
            <person name="Li P."/>
            <person name="You F.M."/>
            <person name="Luo M.C."/>
            <person name="Dvorak J."/>
        </authorList>
    </citation>
    <scope>NUCLEOTIDE SEQUENCE [LARGE SCALE GENOMIC DNA]</scope>
    <source>
        <strain evidence="1">cv. AL8/78</strain>
    </source>
</reference>
<dbReference type="Proteomes" id="UP000015105">
    <property type="component" value="Chromosome 3D"/>
</dbReference>
<evidence type="ECO:0000313" key="1">
    <source>
        <dbReference type="EnsemblPlants" id="AET3Gv20678000.9"/>
    </source>
</evidence>
<evidence type="ECO:0000313" key="2">
    <source>
        <dbReference type="Proteomes" id="UP000015105"/>
    </source>
</evidence>
<sequence>RRLWLSRSHRRILTRGSFTLPSQISERSLLTSRPTLQQGHMNLVWRVGALGQRTWSSMRRAACTARFTAITGESAFIRLCTETVCPTTCFKIPEEHHLWLSCATGVGSSSVSYLLPVLPIM</sequence>
<reference evidence="2" key="2">
    <citation type="journal article" date="2017" name="Nat. Plants">
        <title>The Aegilops tauschii genome reveals multiple impacts of transposons.</title>
        <authorList>
            <person name="Zhao G."/>
            <person name="Zou C."/>
            <person name="Li K."/>
            <person name="Wang K."/>
            <person name="Li T."/>
            <person name="Gao L."/>
            <person name="Zhang X."/>
            <person name="Wang H."/>
            <person name="Yang Z."/>
            <person name="Liu X."/>
            <person name="Jiang W."/>
            <person name="Mao L."/>
            <person name="Kong X."/>
            <person name="Jiao Y."/>
            <person name="Jia J."/>
        </authorList>
    </citation>
    <scope>NUCLEOTIDE SEQUENCE [LARGE SCALE GENOMIC DNA]</scope>
    <source>
        <strain evidence="2">cv. AL8/78</strain>
    </source>
</reference>
<accession>A0A453FHH4</accession>
<reference evidence="1" key="4">
    <citation type="submission" date="2019-03" db="UniProtKB">
        <authorList>
            <consortium name="EnsemblPlants"/>
        </authorList>
    </citation>
    <scope>IDENTIFICATION</scope>
</reference>
<dbReference type="EnsemblPlants" id="AET3Gv20678000.9">
    <property type="protein sequence ID" value="AET3Gv20678000.9"/>
    <property type="gene ID" value="AET3Gv20678000"/>
</dbReference>
<dbReference type="Gramene" id="AET3Gv20678000.9">
    <property type="protein sequence ID" value="AET3Gv20678000.9"/>
    <property type="gene ID" value="AET3Gv20678000"/>
</dbReference>
<dbReference type="AlphaFoldDB" id="A0A453FHH4"/>
<keyword evidence="2" id="KW-1185">Reference proteome</keyword>
<reference evidence="1" key="3">
    <citation type="journal article" date="2017" name="Nature">
        <title>Genome sequence of the progenitor of the wheat D genome Aegilops tauschii.</title>
        <authorList>
            <person name="Luo M.C."/>
            <person name="Gu Y.Q."/>
            <person name="Puiu D."/>
            <person name="Wang H."/>
            <person name="Twardziok S.O."/>
            <person name="Deal K.R."/>
            <person name="Huo N."/>
            <person name="Zhu T."/>
            <person name="Wang L."/>
            <person name="Wang Y."/>
            <person name="McGuire P.E."/>
            <person name="Liu S."/>
            <person name="Long H."/>
            <person name="Ramasamy R.K."/>
            <person name="Rodriguez J.C."/>
            <person name="Van S.L."/>
            <person name="Yuan L."/>
            <person name="Wang Z."/>
            <person name="Xia Z."/>
            <person name="Xiao L."/>
            <person name="Anderson O.D."/>
            <person name="Ouyang S."/>
            <person name="Liang Y."/>
            <person name="Zimin A.V."/>
            <person name="Pertea G."/>
            <person name="Qi P."/>
            <person name="Bennetzen J.L."/>
            <person name="Dai X."/>
            <person name="Dawson M.W."/>
            <person name="Muller H.G."/>
            <person name="Kugler K."/>
            <person name="Rivarola-Duarte L."/>
            <person name="Spannagl M."/>
            <person name="Mayer K.F.X."/>
            <person name="Lu F.H."/>
            <person name="Bevan M.W."/>
            <person name="Leroy P."/>
            <person name="Li P."/>
            <person name="You F.M."/>
            <person name="Sun Q."/>
            <person name="Liu Z."/>
            <person name="Lyons E."/>
            <person name="Wicker T."/>
            <person name="Salzberg S.L."/>
            <person name="Devos K.M."/>
            <person name="Dvorak J."/>
        </authorList>
    </citation>
    <scope>NUCLEOTIDE SEQUENCE [LARGE SCALE GENOMIC DNA]</scope>
    <source>
        <strain evidence="1">cv. AL8/78</strain>
    </source>
</reference>